<evidence type="ECO:0000313" key="3">
    <source>
        <dbReference type="EMBL" id="CAG9803594.1"/>
    </source>
</evidence>
<keyword evidence="1" id="KW-0694">RNA-binding</keyword>
<evidence type="ECO:0000259" key="2">
    <source>
        <dbReference type="SMART" id="SM00360"/>
    </source>
</evidence>
<dbReference type="GO" id="GO:0003729">
    <property type="term" value="F:mRNA binding"/>
    <property type="evidence" value="ECO:0007669"/>
    <property type="project" value="TreeGrafter"/>
</dbReference>
<keyword evidence="4" id="KW-1185">Reference proteome</keyword>
<dbReference type="PANTHER" id="PTHR19965">
    <property type="entry name" value="RNA AND EXPORT FACTOR BINDING PROTEIN"/>
    <property type="match status" value="1"/>
</dbReference>
<evidence type="ECO:0000256" key="1">
    <source>
        <dbReference type="ARBA" id="ARBA00022884"/>
    </source>
</evidence>
<dbReference type="AlphaFoldDB" id="A0A9N9RRP1"/>
<feature type="domain" description="RRM" evidence="2">
    <location>
        <begin position="297"/>
        <end position="363"/>
    </location>
</feature>
<gene>
    <name evidence="3" type="ORF">CHIRRI_LOCUS6492</name>
</gene>
<protein>
    <recommendedName>
        <fullName evidence="2">RRM domain-containing protein</fullName>
    </recommendedName>
</protein>
<dbReference type="Pfam" id="PF00076">
    <property type="entry name" value="RRM_1"/>
    <property type="match status" value="1"/>
</dbReference>
<dbReference type="PANTHER" id="PTHR19965:SF94">
    <property type="entry name" value="FI13061P-RELATED"/>
    <property type="match status" value="1"/>
</dbReference>
<dbReference type="SMART" id="SM00360">
    <property type="entry name" value="RRM"/>
    <property type="match status" value="1"/>
</dbReference>
<accession>A0A9N9RRP1</accession>
<dbReference type="OrthoDB" id="346839at2759"/>
<name>A0A9N9RRP1_9DIPT</name>
<dbReference type="GO" id="GO:0006406">
    <property type="term" value="P:mRNA export from nucleus"/>
    <property type="evidence" value="ECO:0007669"/>
    <property type="project" value="TreeGrafter"/>
</dbReference>
<evidence type="ECO:0000313" key="4">
    <source>
        <dbReference type="Proteomes" id="UP001153620"/>
    </source>
</evidence>
<dbReference type="Proteomes" id="UP001153620">
    <property type="component" value="Chromosome 2"/>
</dbReference>
<reference evidence="3" key="1">
    <citation type="submission" date="2022-01" db="EMBL/GenBank/DDBJ databases">
        <authorList>
            <person name="King R."/>
        </authorList>
    </citation>
    <scope>NUCLEOTIDE SEQUENCE</scope>
</reference>
<dbReference type="InterPro" id="IPR000504">
    <property type="entry name" value="RRM_dom"/>
</dbReference>
<dbReference type="InterPro" id="IPR035979">
    <property type="entry name" value="RBD_domain_sf"/>
</dbReference>
<dbReference type="InterPro" id="IPR051229">
    <property type="entry name" value="ALYREF_mRNA_export"/>
</dbReference>
<dbReference type="SUPFAM" id="SSF54928">
    <property type="entry name" value="RNA-binding domain, RBD"/>
    <property type="match status" value="1"/>
</dbReference>
<dbReference type="Gene3D" id="3.30.70.330">
    <property type="match status" value="1"/>
</dbReference>
<dbReference type="GO" id="GO:0005634">
    <property type="term" value="C:nucleus"/>
    <property type="evidence" value="ECO:0007669"/>
    <property type="project" value="TreeGrafter"/>
</dbReference>
<sequence>MDSMSLSLDDIIKKNKTKFKPSDKKKKVINSGKIVKKTNIIRKKQQISPRINLDARAKIIQKNRRKIHDAREKIAESARRTIKDARELLSSKKKPIAVRKPNIKAQLTGRTQIPHMSSNARRGAHLRMDDDLLMDDDDLELEDLNKFRTKPVANLRRTVQNDIYRASSPPLRAMPKLPTFSIQNREVSPSIDPFDCYVVPTRLPIPLPPRNITERYHPNRGVMSAHMDAYAKDEPARKSILRSNSRPDDHDDRFESDRYVIAEPKSRSYTNESAGIFANVTSPPRSGSSSSLIKGHRIIVNNLDQTVTEGEMRELFSDIGEVVSAKIIKPGTAEIIYRHVGDDERAHEAYHNRILDGRPMKIALVGTNNKYRM</sequence>
<dbReference type="InterPro" id="IPR012677">
    <property type="entry name" value="Nucleotide-bd_a/b_plait_sf"/>
</dbReference>
<organism evidence="3 4">
    <name type="scientific">Chironomus riparius</name>
    <dbReference type="NCBI Taxonomy" id="315576"/>
    <lineage>
        <taxon>Eukaryota</taxon>
        <taxon>Metazoa</taxon>
        <taxon>Ecdysozoa</taxon>
        <taxon>Arthropoda</taxon>
        <taxon>Hexapoda</taxon>
        <taxon>Insecta</taxon>
        <taxon>Pterygota</taxon>
        <taxon>Neoptera</taxon>
        <taxon>Endopterygota</taxon>
        <taxon>Diptera</taxon>
        <taxon>Nematocera</taxon>
        <taxon>Chironomoidea</taxon>
        <taxon>Chironomidae</taxon>
        <taxon>Chironominae</taxon>
        <taxon>Chironomus</taxon>
    </lineage>
</organism>
<proteinExistence type="predicted"/>
<dbReference type="EMBL" id="OU895878">
    <property type="protein sequence ID" value="CAG9803594.1"/>
    <property type="molecule type" value="Genomic_DNA"/>
</dbReference>
<reference evidence="3" key="2">
    <citation type="submission" date="2022-10" db="EMBL/GenBank/DDBJ databases">
        <authorList>
            <consortium name="ENA_rothamsted_submissions"/>
            <consortium name="culmorum"/>
            <person name="King R."/>
        </authorList>
    </citation>
    <scope>NUCLEOTIDE SEQUENCE</scope>
</reference>